<dbReference type="EMBL" id="JAADJT010000009">
    <property type="protein sequence ID" value="NGZ86454.1"/>
    <property type="molecule type" value="Genomic_DNA"/>
</dbReference>
<accession>A0ABX0FPA5</accession>
<protein>
    <submittedName>
        <fullName evidence="1">Uncharacterized protein</fullName>
    </submittedName>
</protein>
<proteinExistence type="predicted"/>
<comment type="caution">
    <text evidence="1">The sequence shown here is derived from an EMBL/GenBank/DDBJ whole genome shotgun (WGS) entry which is preliminary data.</text>
</comment>
<dbReference type="Proteomes" id="UP000666369">
    <property type="component" value="Unassembled WGS sequence"/>
</dbReference>
<keyword evidence="2" id="KW-1185">Reference proteome</keyword>
<organism evidence="1 2">
    <name type="scientific">Duganella aceris</name>
    <dbReference type="NCBI Taxonomy" id="2703883"/>
    <lineage>
        <taxon>Bacteria</taxon>
        <taxon>Pseudomonadati</taxon>
        <taxon>Pseudomonadota</taxon>
        <taxon>Betaproteobacteria</taxon>
        <taxon>Burkholderiales</taxon>
        <taxon>Oxalobacteraceae</taxon>
        <taxon>Telluria group</taxon>
        <taxon>Duganella</taxon>
    </lineage>
</organism>
<evidence type="ECO:0000313" key="2">
    <source>
        <dbReference type="Proteomes" id="UP000666369"/>
    </source>
</evidence>
<sequence length="100" mass="10543">MELTQDFEVGINERIQRDRALSEALLGEIDETLAEGEDSVAQELLRMLVVNTVGFAALSPSLSMTGDELKTALAHDAQTNPASLSDIASALKLALGVSAS</sequence>
<gene>
    <name evidence="1" type="ORF">GW587_19610</name>
</gene>
<dbReference type="RefSeq" id="WP_166106302.1">
    <property type="nucleotide sequence ID" value="NZ_JAADJT010000009.1"/>
</dbReference>
<name>A0ABX0FPA5_9BURK</name>
<reference evidence="2" key="1">
    <citation type="submission" date="2023-07" db="EMBL/GenBank/DDBJ databases">
        <title>Duganella aceri sp. nov., isolated from tree sap.</title>
        <authorList>
            <person name="Kim I.S."/>
        </authorList>
    </citation>
    <scope>NUCLEOTIDE SEQUENCE [LARGE SCALE GENOMIC DNA]</scope>
    <source>
        <strain evidence="2">SAP-35</strain>
    </source>
</reference>
<evidence type="ECO:0000313" key="1">
    <source>
        <dbReference type="EMBL" id="NGZ86454.1"/>
    </source>
</evidence>